<keyword evidence="6" id="KW-0472">Membrane</keyword>
<accession>A0A1F5RZG3</accession>
<dbReference type="InterPro" id="IPR013766">
    <property type="entry name" value="Thioredoxin_domain"/>
</dbReference>
<keyword evidence="6" id="KW-1133">Transmembrane helix</keyword>
<evidence type="ECO:0000256" key="3">
    <source>
        <dbReference type="ARBA" id="ARBA00023002"/>
    </source>
</evidence>
<keyword evidence="3" id="KW-0560">Oxidoreductase</keyword>
<dbReference type="Gene3D" id="3.40.30.10">
    <property type="entry name" value="Glutaredoxin"/>
    <property type="match status" value="1"/>
</dbReference>
<evidence type="ECO:0000313" key="9">
    <source>
        <dbReference type="Proteomes" id="UP000178682"/>
    </source>
</evidence>
<dbReference type="InterPro" id="IPR012336">
    <property type="entry name" value="Thioredoxin-like_fold"/>
</dbReference>
<dbReference type="PROSITE" id="PS51352">
    <property type="entry name" value="THIOREDOXIN_2"/>
    <property type="match status" value="1"/>
</dbReference>
<protein>
    <recommendedName>
        <fullName evidence="7">Thioredoxin domain-containing protein</fullName>
    </recommendedName>
</protein>
<dbReference type="EMBL" id="MFFX01000007">
    <property type="protein sequence ID" value="OGF19829.1"/>
    <property type="molecule type" value="Genomic_DNA"/>
</dbReference>
<keyword evidence="4" id="KW-1015">Disulfide bond</keyword>
<dbReference type="InterPro" id="IPR036249">
    <property type="entry name" value="Thioredoxin-like_sf"/>
</dbReference>
<evidence type="ECO:0000256" key="1">
    <source>
        <dbReference type="ARBA" id="ARBA00005791"/>
    </source>
</evidence>
<feature type="domain" description="Thioredoxin" evidence="7">
    <location>
        <begin position="27"/>
        <end position="251"/>
    </location>
</feature>
<keyword evidence="2" id="KW-0732">Signal</keyword>
<dbReference type="Proteomes" id="UP000178682">
    <property type="component" value="Unassembled WGS sequence"/>
</dbReference>
<dbReference type="PANTHER" id="PTHR13887">
    <property type="entry name" value="GLUTATHIONE S-TRANSFERASE KAPPA"/>
    <property type="match status" value="1"/>
</dbReference>
<evidence type="ECO:0000256" key="2">
    <source>
        <dbReference type="ARBA" id="ARBA00022729"/>
    </source>
</evidence>
<reference evidence="8 9" key="1">
    <citation type="journal article" date="2016" name="Nat. Commun.">
        <title>Thousands of microbial genomes shed light on interconnected biogeochemical processes in an aquifer system.</title>
        <authorList>
            <person name="Anantharaman K."/>
            <person name="Brown C.T."/>
            <person name="Hug L.A."/>
            <person name="Sharon I."/>
            <person name="Castelle C.J."/>
            <person name="Probst A.J."/>
            <person name="Thomas B.C."/>
            <person name="Singh A."/>
            <person name="Wilkins M.J."/>
            <person name="Karaoz U."/>
            <person name="Brodie E.L."/>
            <person name="Williams K.H."/>
            <person name="Hubbard S.S."/>
            <person name="Banfield J.F."/>
        </authorList>
    </citation>
    <scope>NUCLEOTIDE SEQUENCE [LARGE SCALE GENOMIC DNA]</scope>
</reference>
<sequence>MPKKNLITFIILAVAAVGLLAAIGFLFLVLTKMPQPAGNDFNSGSLASLQGQTSRDQNIAASASNNQGITIAPPARYDHLRGNVAAPIAIIEFADLECPFCKEFHSVLRQIVAAYPGQVSWIYRHFPIDSLHTKARKEAEASECAAELGGNDKFWQYLDAVFAVTPSNDGLDPQQLPEIASAIGLDRQQFLTCLSSGKYANKVASELSQALLAGGSGGTPYSVILVAGETIPVSGAVPYGQLKSAIDALLGELGQRR</sequence>
<evidence type="ECO:0000256" key="4">
    <source>
        <dbReference type="ARBA" id="ARBA00023157"/>
    </source>
</evidence>
<dbReference type="GO" id="GO:0016491">
    <property type="term" value="F:oxidoreductase activity"/>
    <property type="evidence" value="ECO:0007669"/>
    <property type="project" value="UniProtKB-KW"/>
</dbReference>
<evidence type="ECO:0000259" key="7">
    <source>
        <dbReference type="PROSITE" id="PS51352"/>
    </source>
</evidence>
<comment type="similarity">
    <text evidence="1">Belongs to the thioredoxin family. DsbA subfamily.</text>
</comment>
<evidence type="ECO:0000256" key="6">
    <source>
        <dbReference type="SAM" id="Phobius"/>
    </source>
</evidence>
<evidence type="ECO:0000256" key="5">
    <source>
        <dbReference type="ARBA" id="ARBA00023284"/>
    </source>
</evidence>
<feature type="transmembrane region" description="Helical" evidence="6">
    <location>
        <begin position="6"/>
        <end position="30"/>
    </location>
</feature>
<evidence type="ECO:0000313" key="8">
    <source>
        <dbReference type="EMBL" id="OGF19829.1"/>
    </source>
</evidence>
<comment type="caution">
    <text evidence="8">The sequence shown here is derived from an EMBL/GenBank/DDBJ whole genome shotgun (WGS) entry which is preliminary data.</text>
</comment>
<keyword evidence="5" id="KW-0676">Redox-active center</keyword>
<dbReference type="PANTHER" id="PTHR13887:SF14">
    <property type="entry name" value="DISULFIDE BOND FORMATION PROTEIN D"/>
    <property type="match status" value="1"/>
</dbReference>
<name>A0A1F5RZG3_9BACT</name>
<dbReference type="AlphaFoldDB" id="A0A1F5RZG3"/>
<dbReference type="SUPFAM" id="SSF52833">
    <property type="entry name" value="Thioredoxin-like"/>
    <property type="match status" value="1"/>
</dbReference>
<dbReference type="Pfam" id="PF13462">
    <property type="entry name" value="Thioredoxin_4"/>
    <property type="match status" value="1"/>
</dbReference>
<proteinExistence type="inferred from homology"/>
<keyword evidence="6" id="KW-0812">Transmembrane</keyword>
<organism evidence="8 9">
    <name type="scientific">Candidatus Falkowbacteria bacterium RIFCSPLOWO2_12_FULL_45_10</name>
    <dbReference type="NCBI Taxonomy" id="1797990"/>
    <lineage>
        <taxon>Bacteria</taxon>
        <taxon>Candidatus Falkowiibacteriota</taxon>
    </lineage>
</organism>
<gene>
    <name evidence="8" type="ORF">A3G56_01335</name>
</gene>